<name>A0A921ZIF5_MANSE</name>
<dbReference type="SMART" id="SM00700">
    <property type="entry name" value="JHBP"/>
    <property type="match status" value="1"/>
</dbReference>
<protein>
    <submittedName>
        <fullName evidence="2">Uncharacterized protein</fullName>
    </submittedName>
</protein>
<evidence type="ECO:0000313" key="3">
    <source>
        <dbReference type="Proteomes" id="UP000791440"/>
    </source>
</evidence>
<gene>
    <name evidence="2" type="ORF">O3G_MSEX010839</name>
</gene>
<dbReference type="AlphaFoldDB" id="A0A921ZIF5"/>
<dbReference type="Gene3D" id="3.15.10.30">
    <property type="entry name" value="Haemolymph juvenile hormone binding protein"/>
    <property type="match status" value="1"/>
</dbReference>
<feature type="signal peptide" evidence="1">
    <location>
        <begin position="1"/>
        <end position="16"/>
    </location>
</feature>
<evidence type="ECO:0000256" key="1">
    <source>
        <dbReference type="SAM" id="SignalP"/>
    </source>
</evidence>
<keyword evidence="3" id="KW-1185">Reference proteome</keyword>
<dbReference type="Pfam" id="PF06585">
    <property type="entry name" value="JHBP"/>
    <property type="match status" value="1"/>
</dbReference>
<reference evidence="2" key="2">
    <citation type="submission" date="2020-12" db="EMBL/GenBank/DDBJ databases">
        <authorList>
            <person name="Kanost M."/>
        </authorList>
    </citation>
    <scope>NUCLEOTIDE SEQUENCE</scope>
</reference>
<feature type="chain" id="PRO_5037641689" evidence="1">
    <location>
        <begin position="17"/>
        <end position="257"/>
    </location>
</feature>
<dbReference type="PANTHER" id="PTHR11008:SF9">
    <property type="entry name" value="PROTEIN TAKEOUT-LIKE PROTEIN"/>
    <property type="match status" value="1"/>
</dbReference>
<evidence type="ECO:0000313" key="2">
    <source>
        <dbReference type="EMBL" id="KAG6458371.1"/>
    </source>
</evidence>
<dbReference type="PANTHER" id="PTHR11008">
    <property type="entry name" value="PROTEIN TAKEOUT-LIKE PROTEIN"/>
    <property type="match status" value="1"/>
</dbReference>
<proteinExistence type="predicted"/>
<keyword evidence="1" id="KW-0732">Signal</keyword>
<dbReference type="InterPro" id="IPR038606">
    <property type="entry name" value="To_sf"/>
</dbReference>
<reference evidence="2" key="1">
    <citation type="journal article" date="2016" name="Insect Biochem. Mol. Biol.">
        <title>Multifaceted biological insights from a draft genome sequence of the tobacco hornworm moth, Manduca sexta.</title>
        <authorList>
            <person name="Kanost M.R."/>
            <person name="Arrese E.L."/>
            <person name="Cao X."/>
            <person name="Chen Y.R."/>
            <person name="Chellapilla S."/>
            <person name="Goldsmith M.R."/>
            <person name="Grosse-Wilde E."/>
            <person name="Heckel D.G."/>
            <person name="Herndon N."/>
            <person name="Jiang H."/>
            <person name="Papanicolaou A."/>
            <person name="Qu J."/>
            <person name="Soulages J.L."/>
            <person name="Vogel H."/>
            <person name="Walters J."/>
            <person name="Waterhouse R.M."/>
            <person name="Ahn S.J."/>
            <person name="Almeida F.C."/>
            <person name="An C."/>
            <person name="Aqrawi P."/>
            <person name="Bretschneider A."/>
            <person name="Bryant W.B."/>
            <person name="Bucks S."/>
            <person name="Chao H."/>
            <person name="Chevignon G."/>
            <person name="Christen J.M."/>
            <person name="Clarke D.F."/>
            <person name="Dittmer N.T."/>
            <person name="Ferguson L.C.F."/>
            <person name="Garavelou S."/>
            <person name="Gordon K.H.J."/>
            <person name="Gunaratna R.T."/>
            <person name="Han Y."/>
            <person name="Hauser F."/>
            <person name="He Y."/>
            <person name="Heidel-Fischer H."/>
            <person name="Hirsh A."/>
            <person name="Hu Y."/>
            <person name="Jiang H."/>
            <person name="Kalra D."/>
            <person name="Klinner C."/>
            <person name="Konig C."/>
            <person name="Kovar C."/>
            <person name="Kroll A.R."/>
            <person name="Kuwar S.S."/>
            <person name="Lee S.L."/>
            <person name="Lehman R."/>
            <person name="Li K."/>
            <person name="Li Z."/>
            <person name="Liang H."/>
            <person name="Lovelace S."/>
            <person name="Lu Z."/>
            <person name="Mansfield J.H."/>
            <person name="McCulloch K.J."/>
            <person name="Mathew T."/>
            <person name="Morton B."/>
            <person name="Muzny D.M."/>
            <person name="Neunemann D."/>
            <person name="Ongeri F."/>
            <person name="Pauchet Y."/>
            <person name="Pu L.L."/>
            <person name="Pyrousis I."/>
            <person name="Rao X.J."/>
            <person name="Redding A."/>
            <person name="Roesel C."/>
            <person name="Sanchez-Gracia A."/>
            <person name="Schaack S."/>
            <person name="Shukla A."/>
            <person name="Tetreau G."/>
            <person name="Wang Y."/>
            <person name="Xiong G.H."/>
            <person name="Traut W."/>
            <person name="Walsh T.K."/>
            <person name="Worley K.C."/>
            <person name="Wu D."/>
            <person name="Wu W."/>
            <person name="Wu Y.Q."/>
            <person name="Zhang X."/>
            <person name="Zou Z."/>
            <person name="Zucker H."/>
            <person name="Briscoe A.D."/>
            <person name="Burmester T."/>
            <person name="Clem R.J."/>
            <person name="Feyereisen R."/>
            <person name="Grimmelikhuijzen C.J.P."/>
            <person name="Hamodrakas S.J."/>
            <person name="Hansson B.S."/>
            <person name="Huguet E."/>
            <person name="Jermiin L.S."/>
            <person name="Lan Q."/>
            <person name="Lehman H.K."/>
            <person name="Lorenzen M."/>
            <person name="Merzendorfer H."/>
            <person name="Michalopoulos I."/>
            <person name="Morton D.B."/>
            <person name="Muthukrishnan S."/>
            <person name="Oakeshott J.G."/>
            <person name="Palmer W."/>
            <person name="Park Y."/>
            <person name="Passarelli A.L."/>
            <person name="Rozas J."/>
            <person name="Schwartz L.M."/>
            <person name="Smith W."/>
            <person name="Southgate A."/>
            <person name="Vilcinskas A."/>
            <person name="Vogt R."/>
            <person name="Wang P."/>
            <person name="Werren J."/>
            <person name="Yu X.Q."/>
            <person name="Zhou J.J."/>
            <person name="Brown S.J."/>
            <person name="Scherer S.E."/>
            <person name="Richards S."/>
            <person name="Blissard G.W."/>
        </authorList>
    </citation>
    <scope>NUCLEOTIDE SEQUENCE</scope>
</reference>
<dbReference type="InterPro" id="IPR010562">
    <property type="entry name" value="Haemolymph_juvenile_hormone-bd"/>
</dbReference>
<comment type="caution">
    <text evidence="2">The sequence shown here is derived from an EMBL/GenBank/DDBJ whole genome shotgun (WGS) entry which is preliminary data.</text>
</comment>
<dbReference type="Proteomes" id="UP000791440">
    <property type="component" value="Unassembled WGS sequence"/>
</dbReference>
<accession>A0A921ZIF5</accession>
<dbReference type="EMBL" id="JH668581">
    <property type="protein sequence ID" value="KAG6458371.1"/>
    <property type="molecule type" value="Genomic_DNA"/>
</dbReference>
<sequence length="257" mass="28708">MRVLCFTLAVFGMVVALPDPTTKTDRLKQILSEPYSPNRNAALENLILGLIEELRETMLNGSDDIPVLDPLEIDHILIDDEILPFPGSKVTINDLNVKKLATFEVNDLTVRRTSLILQRYRLQLDGEVSVIDVDVGNYDVLVNAMGFNIFGNGDAKIKVIQPRIKVDLLVAPRISISGIFLNLLECDIKFSLRDFQPNITGMFHDNAVSAFVSLFLQNLVGDLLELYEDDINKFLSTTIHEAANEILKDLNLISILG</sequence>
<organism evidence="2 3">
    <name type="scientific">Manduca sexta</name>
    <name type="common">Tobacco hawkmoth</name>
    <name type="synonym">Tobacco hornworm</name>
    <dbReference type="NCBI Taxonomy" id="7130"/>
    <lineage>
        <taxon>Eukaryota</taxon>
        <taxon>Metazoa</taxon>
        <taxon>Ecdysozoa</taxon>
        <taxon>Arthropoda</taxon>
        <taxon>Hexapoda</taxon>
        <taxon>Insecta</taxon>
        <taxon>Pterygota</taxon>
        <taxon>Neoptera</taxon>
        <taxon>Endopterygota</taxon>
        <taxon>Lepidoptera</taxon>
        <taxon>Glossata</taxon>
        <taxon>Ditrysia</taxon>
        <taxon>Bombycoidea</taxon>
        <taxon>Sphingidae</taxon>
        <taxon>Sphinginae</taxon>
        <taxon>Sphingini</taxon>
        <taxon>Manduca</taxon>
    </lineage>
</organism>